<dbReference type="AlphaFoldDB" id="A0A1G2EIG0"/>
<dbReference type="PANTHER" id="PTHR30619">
    <property type="entry name" value="DNA INTERNALIZATION/COMPETENCE PROTEIN COMEC/REC2"/>
    <property type="match status" value="1"/>
</dbReference>
<organism evidence="3 4">
    <name type="scientific">Candidatus Nealsonbacteria bacterium RIFCSPLOWO2_02_39_8</name>
    <dbReference type="NCBI Taxonomy" id="1801674"/>
    <lineage>
        <taxon>Bacteria</taxon>
        <taxon>Candidatus Nealsoniibacteriota</taxon>
    </lineage>
</organism>
<sequence>MQLNDNKKSVLGVLGVLVFLNIFVWLGVYYESGQKLLRVDFFAVGQGDSMFIETPKGRQVLIDGGPDATVLEKLAKEMLFYDRTIDLVILTHPEKDHVFGLLEVLKKYEIKNILWTGAVRDTVEWQEWSRLIKEAGAKIKIARAGERVVLQKKPLIYLDILFPFESLEEKEFKDSNDTSIVARLVFGENSFLFTGDATIKTEKDLIAENVFLDSDVLKVAHHGSKTSSSENFLKTVSPEIAIIEVGENSYGHPTSEVLATLKQFGIHILRTDQDGDIKIVSDGEEVKINKN</sequence>
<reference evidence="3 4" key="1">
    <citation type="journal article" date="2016" name="Nat. Commun.">
        <title>Thousands of microbial genomes shed light on interconnected biogeochemical processes in an aquifer system.</title>
        <authorList>
            <person name="Anantharaman K."/>
            <person name="Brown C.T."/>
            <person name="Hug L.A."/>
            <person name="Sharon I."/>
            <person name="Castelle C.J."/>
            <person name="Probst A.J."/>
            <person name="Thomas B.C."/>
            <person name="Singh A."/>
            <person name="Wilkins M.J."/>
            <person name="Karaoz U."/>
            <person name="Brodie E.L."/>
            <person name="Williams K.H."/>
            <person name="Hubbard S.S."/>
            <person name="Banfield J.F."/>
        </authorList>
    </citation>
    <scope>NUCLEOTIDE SEQUENCE [LARGE SCALE GENOMIC DNA]</scope>
</reference>
<name>A0A1G2EIG0_9BACT</name>
<dbReference type="InterPro" id="IPR001279">
    <property type="entry name" value="Metallo-B-lactamas"/>
</dbReference>
<dbReference type="SMART" id="SM00849">
    <property type="entry name" value="Lactamase_B"/>
    <property type="match status" value="1"/>
</dbReference>
<accession>A0A1G2EIG0</accession>
<keyword evidence="1" id="KW-0812">Transmembrane</keyword>
<comment type="caution">
    <text evidence="3">The sequence shown here is derived from an EMBL/GenBank/DDBJ whole genome shotgun (WGS) entry which is preliminary data.</text>
</comment>
<keyword evidence="1" id="KW-1133">Transmembrane helix</keyword>
<feature type="domain" description="Metallo-beta-lactamase" evidence="2">
    <location>
        <begin position="46"/>
        <end position="247"/>
    </location>
</feature>
<dbReference type="PANTHER" id="PTHR30619:SF1">
    <property type="entry name" value="RECOMBINATION PROTEIN 2"/>
    <property type="match status" value="1"/>
</dbReference>
<dbReference type="InterPro" id="IPR036866">
    <property type="entry name" value="RibonucZ/Hydroxyglut_hydro"/>
</dbReference>
<dbReference type="Proteomes" id="UP000176216">
    <property type="component" value="Unassembled WGS sequence"/>
</dbReference>
<gene>
    <name evidence="3" type="ORF">A2W71_01995</name>
</gene>
<evidence type="ECO:0000256" key="1">
    <source>
        <dbReference type="SAM" id="Phobius"/>
    </source>
</evidence>
<dbReference type="SUPFAM" id="SSF56281">
    <property type="entry name" value="Metallo-hydrolase/oxidoreductase"/>
    <property type="match status" value="1"/>
</dbReference>
<dbReference type="Gene3D" id="3.60.15.10">
    <property type="entry name" value="Ribonuclease Z/Hydroxyacylglutathione hydrolase-like"/>
    <property type="match status" value="1"/>
</dbReference>
<feature type="transmembrane region" description="Helical" evidence="1">
    <location>
        <begin position="12"/>
        <end position="30"/>
    </location>
</feature>
<dbReference type="InterPro" id="IPR052159">
    <property type="entry name" value="Competence_DNA_uptake"/>
</dbReference>
<protein>
    <recommendedName>
        <fullName evidence="2">Metallo-beta-lactamase domain-containing protein</fullName>
    </recommendedName>
</protein>
<evidence type="ECO:0000259" key="2">
    <source>
        <dbReference type="SMART" id="SM00849"/>
    </source>
</evidence>
<dbReference type="EMBL" id="MHMJ01000032">
    <property type="protein sequence ID" value="OGZ25130.1"/>
    <property type="molecule type" value="Genomic_DNA"/>
</dbReference>
<dbReference type="Pfam" id="PF00753">
    <property type="entry name" value="Lactamase_B"/>
    <property type="match status" value="1"/>
</dbReference>
<keyword evidence="1" id="KW-0472">Membrane</keyword>
<dbReference type="InterPro" id="IPR035681">
    <property type="entry name" value="ComA-like_MBL"/>
</dbReference>
<evidence type="ECO:0000313" key="3">
    <source>
        <dbReference type="EMBL" id="OGZ25130.1"/>
    </source>
</evidence>
<dbReference type="CDD" id="cd07731">
    <property type="entry name" value="ComA-like_MBL-fold"/>
    <property type="match status" value="1"/>
</dbReference>
<evidence type="ECO:0000313" key="4">
    <source>
        <dbReference type="Proteomes" id="UP000176216"/>
    </source>
</evidence>
<proteinExistence type="predicted"/>